<dbReference type="AlphaFoldDB" id="A0A0D0CEW6"/>
<reference evidence="1 2" key="1">
    <citation type="submission" date="2014-04" db="EMBL/GenBank/DDBJ databases">
        <authorList>
            <consortium name="DOE Joint Genome Institute"/>
            <person name="Kuo A."/>
            <person name="Kohler A."/>
            <person name="Jargeat P."/>
            <person name="Nagy L.G."/>
            <person name="Floudas D."/>
            <person name="Copeland A."/>
            <person name="Barry K.W."/>
            <person name="Cichocki N."/>
            <person name="Veneault-Fourrey C."/>
            <person name="LaButti K."/>
            <person name="Lindquist E.A."/>
            <person name="Lipzen A."/>
            <person name="Lundell T."/>
            <person name="Morin E."/>
            <person name="Murat C."/>
            <person name="Sun H."/>
            <person name="Tunlid A."/>
            <person name="Henrissat B."/>
            <person name="Grigoriev I.V."/>
            <person name="Hibbett D.S."/>
            <person name="Martin F."/>
            <person name="Nordberg H.P."/>
            <person name="Cantor M.N."/>
            <person name="Hua S.X."/>
        </authorList>
    </citation>
    <scope>NUCLEOTIDE SEQUENCE [LARGE SCALE GENOMIC DNA]</scope>
    <source>
        <strain evidence="1 2">Ve08.2h10</strain>
    </source>
</reference>
<gene>
    <name evidence="1" type="ORF">PAXRUDRAFT_156422</name>
</gene>
<dbReference type="InParanoid" id="A0A0D0CEW6"/>
<dbReference type="OrthoDB" id="2666777at2759"/>
<reference evidence="2" key="2">
    <citation type="submission" date="2015-01" db="EMBL/GenBank/DDBJ databases">
        <title>Evolutionary Origins and Diversification of the Mycorrhizal Mutualists.</title>
        <authorList>
            <consortium name="DOE Joint Genome Institute"/>
            <consortium name="Mycorrhizal Genomics Consortium"/>
            <person name="Kohler A."/>
            <person name="Kuo A."/>
            <person name="Nagy L.G."/>
            <person name="Floudas D."/>
            <person name="Copeland A."/>
            <person name="Barry K.W."/>
            <person name="Cichocki N."/>
            <person name="Veneault-Fourrey C."/>
            <person name="LaButti K."/>
            <person name="Lindquist E.A."/>
            <person name="Lipzen A."/>
            <person name="Lundell T."/>
            <person name="Morin E."/>
            <person name="Murat C."/>
            <person name="Riley R."/>
            <person name="Ohm R."/>
            <person name="Sun H."/>
            <person name="Tunlid A."/>
            <person name="Henrissat B."/>
            <person name="Grigoriev I.V."/>
            <person name="Hibbett D.S."/>
            <person name="Martin F."/>
        </authorList>
    </citation>
    <scope>NUCLEOTIDE SEQUENCE [LARGE SCALE GENOMIC DNA]</scope>
    <source>
        <strain evidence="2">Ve08.2h10</strain>
    </source>
</reference>
<evidence type="ECO:0000313" key="2">
    <source>
        <dbReference type="Proteomes" id="UP000054538"/>
    </source>
</evidence>
<keyword evidence="2" id="KW-1185">Reference proteome</keyword>
<protein>
    <submittedName>
        <fullName evidence="1">Uncharacterized protein</fullName>
    </submittedName>
</protein>
<dbReference type="Proteomes" id="UP000054538">
    <property type="component" value="Unassembled WGS sequence"/>
</dbReference>
<feature type="non-terminal residue" evidence="1">
    <location>
        <position position="1"/>
    </location>
</feature>
<dbReference type="HOGENOM" id="CLU_004552_3_1_1"/>
<name>A0A0D0CEW6_9AGAM</name>
<accession>A0A0D0CEW6</accession>
<sequence>CIVCLDACFMQKCMNNPCNCTVLNPPNPTNTVFVSAHDVKLMEEFVEEWHSKNSKKRIRATYKAEDGLEDGIWVPVSALYGCGELFVAADEKHQKVSTHFFWLIQD</sequence>
<organism evidence="1 2">
    <name type="scientific">Paxillus rubicundulus Ve08.2h10</name>
    <dbReference type="NCBI Taxonomy" id="930991"/>
    <lineage>
        <taxon>Eukaryota</taxon>
        <taxon>Fungi</taxon>
        <taxon>Dikarya</taxon>
        <taxon>Basidiomycota</taxon>
        <taxon>Agaricomycotina</taxon>
        <taxon>Agaricomycetes</taxon>
        <taxon>Agaricomycetidae</taxon>
        <taxon>Boletales</taxon>
        <taxon>Paxilineae</taxon>
        <taxon>Paxillaceae</taxon>
        <taxon>Paxillus</taxon>
    </lineage>
</organism>
<dbReference type="EMBL" id="KN825827">
    <property type="protein sequence ID" value="KIK81282.1"/>
    <property type="molecule type" value="Genomic_DNA"/>
</dbReference>
<dbReference type="STRING" id="930991.A0A0D0CEW6"/>
<proteinExistence type="predicted"/>
<evidence type="ECO:0000313" key="1">
    <source>
        <dbReference type="EMBL" id="KIK81282.1"/>
    </source>
</evidence>